<dbReference type="Pfam" id="PF22666">
    <property type="entry name" value="Glyco_hydro_2_N2"/>
    <property type="match status" value="1"/>
</dbReference>
<evidence type="ECO:0000256" key="5">
    <source>
        <dbReference type="ARBA" id="ARBA00011738"/>
    </source>
</evidence>
<dbReference type="Proteomes" id="UP000801492">
    <property type="component" value="Unassembled WGS sequence"/>
</dbReference>
<dbReference type="Pfam" id="PF00703">
    <property type="entry name" value="Glyco_hydro_2"/>
    <property type="match status" value="1"/>
</dbReference>
<evidence type="ECO:0000256" key="12">
    <source>
        <dbReference type="ARBA" id="ARBA00023295"/>
    </source>
</evidence>
<keyword evidence="10" id="KW-0325">Glycoprotein</keyword>
<dbReference type="SUPFAM" id="SSF49303">
    <property type="entry name" value="beta-Galactosidase/glucuronidase domain"/>
    <property type="match status" value="2"/>
</dbReference>
<dbReference type="InterPro" id="IPR006102">
    <property type="entry name" value="Ig-like_GH2"/>
</dbReference>
<feature type="domain" description="Mannosidase Ig/CBM-like" evidence="20">
    <location>
        <begin position="714"/>
        <end position="804"/>
    </location>
</feature>
<evidence type="ECO:0000256" key="16">
    <source>
        <dbReference type="ARBA" id="ARBA00041614"/>
    </source>
</evidence>
<dbReference type="PANTHER" id="PTHR43730">
    <property type="entry name" value="BETA-MANNOSIDASE"/>
    <property type="match status" value="1"/>
</dbReference>
<dbReference type="FunFam" id="3.20.20.80:FF:000035">
    <property type="entry name" value="Mannosidase beta"/>
    <property type="match status" value="1"/>
</dbReference>
<sequence>MCSYVVKWLIFLFFIFKFSYAKELIVLNGEWNVQDSDSVYDIPARVPGGIYTDLMNNKIIGDVFYRFNDIETRWVSKKDWTYYNNFTFYKGFLQWTNINLVFDGVDTFSEIYLNGQKILTTDNMFVRYIYNVKSLLKTDENYLEVRFKSPVNKAKELFVEQNKTYPIVPLCVPDEYNGECHANHVRKIQASFSWDWGPALPSMGIWQPVYLEGYEDAIIRDVVVKLFSDDIKKEWIVEVRVYLESSNSNSITGDFKINLYNEDEKPKECSFKQQTILNDRGEFAATFRCNIAKNKIRLWWPNGYGEAKLYQVHVQYLSTRPGSGAFYNRFIKIGYRTVELLQDEISSGRKFYFQVNGVPIFAKGTNSIPINILPELGQNETTIRFLLQSAKDTHMNMIRVWGGGTYEADTFYNIADEMGIMIWQDFMFACAMYPVNNNFLNSVKQEVRHQVRRLQHHPSIVLWAGNNENEAALRQDWYGTKDNFDQYKADYKKLYVNTIKPELLLSDDSRPYLVSSPTNGIQSEKEDYVAKDPQSHFYGDVHFYNYNNDSWDSRFYPLTRFASEYGYQSMPTYHTILSATNLEHDLKMTSEFLDSRQHLPEGYERLTRLIKYQLHLPDATSSDYLKTLIYHSQIVQAVAVKKQTEFYRQWRSSLNREGKGFTMGALYWQLNDVWVAPTWSGIDFQNNWKMQHYYAKDFFAPVIVTGDLRSDGFLDMYVVSDLKDEISEAFLNIFVYKWNSINPVYNETFKINVPPYSSALIRSFSVKNYFAQIEGDPCGIKAAEDCFIYFNLTSSKGELIAPDNFVIPLPLNQTSAYKYPPKVLITNVTMVNDDEKEFEIEITTDRVALFVWLDTKPYIRTRFSENGFLQVTEKKTIHAKTELTSWVDELYSALEISVLYNATDSNRDSGSQKISYSFWFVISIFLTKLFI</sequence>
<dbReference type="SUPFAM" id="SSF49785">
    <property type="entry name" value="Galactose-binding domain-like"/>
    <property type="match status" value="1"/>
</dbReference>
<evidence type="ECO:0000256" key="11">
    <source>
        <dbReference type="ARBA" id="ARBA00023228"/>
    </source>
</evidence>
<dbReference type="AlphaFoldDB" id="A0A8K0DFU7"/>
<dbReference type="GO" id="GO:0005764">
    <property type="term" value="C:lysosome"/>
    <property type="evidence" value="ECO:0007669"/>
    <property type="project" value="UniProtKB-SubCell"/>
</dbReference>
<dbReference type="InterPro" id="IPR041447">
    <property type="entry name" value="Mannosidase_ig"/>
</dbReference>
<evidence type="ECO:0000256" key="10">
    <source>
        <dbReference type="ARBA" id="ARBA00023180"/>
    </source>
</evidence>
<reference evidence="22" key="1">
    <citation type="submission" date="2019-08" db="EMBL/GenBank/DDBJ databases">
        <title>The genome of the North American firefly Photinus pyralis.</title>
        <authorList>
            <consortium name="Photinus pyralis genome working group"/>
            <person name="Fallon T.R."/>
            <person name="Sander Lower S.E."/>
            <person name="Weng J.-K."/>
        </authorList>
    </citation>
    <scope>NUCLEOTIDE SEQUENCE</scope>
    <source>
        <strain evidence="22">TRF0915ILg1</strain>
        <tissue evidence="22">Whole body</tissue>
    </source>
</reference>
<keyword evidence="11" id="KW-0458">Lysosome</keyword>
<dbReference type="FunFam" id="2.60.120.260:FF:000060">
    <property type="entry name" value="Probable beta-mannosidase"/>
    <property type="match status" value="1"/>
</dbReference>
<feature type="domain" description="Beta-mannosidase-like galactose-binding" evidence="21">
    <location>
        <begin position="31"/>
        <end position="207"/>
    </location>
</feature>
<evidence type="ECO:0000256" key="4">
    <source>
        <dbReference type="ARBA" id="ARBA00004740"/>
    </source>
</evidence>
<gene>
    <name evidence="22" type="ORF">ILUMI_00676</name>
</gene>
<proteinExistence type="inferred from homology"/>
<dbReference type="InterPro" id="IPR036156">
    <property type="entry name" value="Beta-gal/glucu_dom_sf"/>
</dbReference>
<evidence type="ECO:0000259" key="20">
    <source>
        <dbReference type="Pfam" id="PF17786"/>
    </source>
</evidence>
<evidence type="ECO:0000256" key="8">
    <source>
        <dbReference type="ARBA" id="ARBA00022729"/>
    </source>
</evidence>
<evidence type="ECO:0000259" key="19">
    <source>
        <dbReference type="Pfam" id="PF17753"/>
    </source>
</evidence>
<evidence type="ECO:0000256" key="13">
    <source>
        <dbReference type="ARBA" id="ARBA00033445"/>
    </source>
</evidence>
<evidence type="ECO:0000256" key="14">
    <source>
        <dbReference type="ARBA" id="ARBA00038429"/>
    </source>
</evidence>
<keyword evidence="8 17" id="KW-0732">Signal</keyword>
<dbReference type="InterPro" id="IPR054593">
    <property type="entry name" value="Beta-mannosidase-like_N2"/>
</dbReference>
<evidence type="ECO:0000259" key="21">
    <source>
        <dbReference type="Pfam" id="PF22666"/>
    </source>
</evidence>
<evidence type="ECO:0000256" key="15">
    <source>
        <dbReference type="ARBA" id="ARBA00041069"/>
    </source>
</evidence>
<dbReference type="InterPro" id="IPR041625">
    <property type="entry name" value="Beta-mannosidase_Ig"/>
</dbReference>
<comment type="caution">
    <text evidence="22">The sequence shown here is derived from an EMBL/GenBank/DDBJ whole genome shotgun (WGS) entry which is preliminary data.</text>
</comment>
<dbReference type="InterPro" id="IPR050887">
    <property type="entry name" value="Beta-mannosidase_GH2"/>
</dbReference>
<feature type="domain" description="Beta-mannosidase Ig-fold" evidence="19">
    <location>
        <begin position="828"/>
        <end position="901"/>
    </location>
</feature>
<keyword evidence="12" id="KW-0326">Glycosidase</keyword>
<evidence type="ECO:0000259" key="18">
    <source>
        <dbReference type="Pfam" id="PF00703"/>
    </source>
</evidence>
<comment type="catalytic activity">
    <reaction evidence="1">
        <text>Hydrolysis of terminal, non-reducing beta-D-mannose residues in beta-D-mannosides.</text>
        <dbReference type="EC" id="3.2.1.25"/>
    </reaction>
</comment>
<comment type="subcellular location">
    <subcellularLocation>
        <location evidence="2">Lysosome</location>
    </subcellularLocation>
    <subcellularLocation>
        <location evidence="3">Secreted</location>
    </subcellularLocation>
</comment>
<dbReference type="GO" id="GO:0005975">
    <property type="term" value="P:carbohydrate metabolic process"/>
    <property type="evidence" value="ECO:0007669"/>
    <property type="project" value="InterPro"/>
</dbReference>
<dbReference type="GO" id="GO:0006516">
    <property type="term" value="P:glycoprotein catabolic process"/>
    <property type="evidence" value="ECO:0007669"/>
    <property type="project" value="TreeGrafter"/>
</dbReference>
<dbReference type="Gene3D" id="3.20.20.80">
    <property type="entry name" value="Glycosidases"/>
    <property type="match status" value="1"/>
</dbReference>
<dbReference type="InterPro" id="IPR008979">
    <property type="entry name" value="Galactose-bd-like_sf"/>
</dbReference>
<evidence type="ECO:0000256" key="9">
    <source>
        <dbReference type="ARBA" id="ARBA00022801"/>
    </source>
</evidence>
<organism evidence="22 23">
    <name type="scientific">Ignelater luminosus</name>
    <name type="common">Cucubano</name>
    <name type="synonym">Pyrophorus luminosus</name>
    <dbReference type="NCBI Taxonomy" id="2038154"/>
    <lineage>
        <taxon>Eukaryota</taxon>
        <taxon>Metazoa</taxon>
        <taxon>Ecdysozoa</taxon>
        <taxon>Arthropoda</taxon>
        <taxon>Hexapoda</taxon>
        <taxon>Insecta</taxon>
        <taxon>Pterygota</taxon>
        <taxon>Neoptera</taxon>
        <taxon>Endopterygota</taxon>
        <taxon>Coleoptera</taxon>
        <taxon>Polyphaga</taxon>
        <taxon>Elateriformia</taxon>
        <taxon>Elateroidea</taxon>
        <taxon>Elateridae</taxon>
        <taxon>Agrypninae</taxon>
        <taxon>Pyrophorini</taxon>
        <taxon>Ignelater</taxon>
    </lineage>
</organism>
<dbReference type="Gene3D" id="2.60.40.10">
    <property type="entry name" value="Immunoglobulins"/>
    <property type="match status" value="3"/>
</dbReference>
<name>A0A8K0DFU7_IGNLU</name>
<dbReference type="Gene3D" id="2.60.120.260">
    <property type="entry name" value="Galactose-binding domain-like"/>
    <property type="match status" value="1"/>
</dbReference>
<comment type="subunit">
    <text evidence="5">Homodimer.</text>
</comment>
<evidence type="ECO:0000256" key="7">
    <source>
        <dbReference type="ARBA" id="ARBA00022525"/>
    </source>
</evidence>
<dbReference type="EMBL" id="VTPC01000518">
    <property type="protein sequence ID" value="KAF2905510.1"/>
    <property type="molecule type" value="Genomic_DNA"/>
</dbReference>
<keyword evidence="23" id="KW-1185">Reference proteome</keyword>
<keyword evidence="9" id="KW-0378">Hydrolase</keyword>
<evidence type="ECO:0000256" key="17">
    <source>
        <dbReference type="SAM" id="SignalP"/>
    </source>
</evidence>
<evidence type="ECO:0000256" key="3">
    <source>
        <dbReference type="ARBA" id="ARBA00004613"/>
    </source>
</evidence>
<evidence type="ECO:0000313" key="23">
    <source>
        <dbReference type="Proteomes" id="UP000801492"/>
    </source>
</evidence>
<dbReference type="EC" id="3.2.1.25" evidence="6"/>
<evidence type="ECO:0000313" key="22">
    <source>
        <dbReference type="EMBL" id="KAF2905510.1"/>
    </source>
</evidence>
<comment type="similarity">
    <text evidence="14">Belongs to the glycosyl hydrolase 2 family. Beta-mannosidase B subfamily.</text>
</comment>
<feature type="signal peptide" evidence="17">
    <location>
        <begin position="1"/>
        <end position="21"/>
    </location>
</feature>
<evidence type="ECO:0000256" key="1">
    <source>
        <dbReference type="ARBA" id="ARBA00000829"/>
    </source>
</evidence>
<feature type="domain" description="Glycoside hydrolase family 2 immunoglobulin-like beta-sandwich" evidence="18">
    <location>
        <begin position="219"/>
        <end position="316"/>
    </location>
</feature>
<dbReference type="Pfam" id="PF17753">
    <property type="entry name" value="Ig_mannosidase"/>
    <property type="match status" value="1"/>
</dbReference>
<dbReference type="PANTHER" id="PTHR43730:SF1">
    <property type="entry name" value="BETA-MANNOSIDASE"/>
    <property type="match status" value="1"/>
</dbReference>
<dbReference type="OrthoDB" id="2866996at2759"/>
<evidence type="ECO:0000256" key="2">
    <source>
        <dbReference type="ARBA" id="ARBA00004371"/>
    </source>
</evidence>
<dbReference type="SUPFAM" id="SSF51445">
    <property type="entry name" value="(Trans)glycosidases"/>
    <property type="match status" value="1"/>
</dbReference>
<feature type="chain" id="PRO_5035472470" description="Beta-mannosidase B" evidence="17">
    <location>
        <begin position="22"/>
        <end position="931"/>
    </location>
</feature>
<dbReference type="InterPro" id="IPR017853">
    <property type="entry name" value="GH"/>
</dbReference>
<evidence type="ECO:0000256" key="6">
    <source>
        <dbReference type="ARBA" id="ARBA00012754"/>
    </source>
</evidence>
<dbReference type="GO" id="GO:0005576">
    <property type="term" value="C:extracellular region"/>
    <property type="evidence" value="ECO:0007669"/>
    <property type="project" value="UniProtKB-SubCell"/>
</dbReference>
<protein>
    <recommendedName>
        <fullName evidence="15">Beta-mannosidase B</fullName>
        <ecNumber evidence="6">3.2.1.25</ecNumber>
    </recommendedName>
    <alternativeName>
        <fullName evidence="13">Mannanase</fullName>
    </alternativeName>
    <alternativeName>
        <fullName evidence="16">Mannanase B</fullName>
    </alternativeName>
</protein>
<dbReference type="Pfam" id="PF17786">
    <property type="entry name" value="Mannosidase_ig"/>
    <property type="match status" value="1"/>
</dbReference>
<dbReference type="InterPro" id="IPR013783">
    <property type="entry name" value="Ig-like_fold"/>
</dbReference>
<comment type="pathway">
    <text evidence="4">Glycan metabolism; N-glycan degradation.</text>
</comment>
<keyword evidence="7" id="KW-0964">Secreted</keyword>
<accession>A0A8K0DFU7</accession>
<dbReference type="GO" id="GO:0004567">
    <property type="term" value="F:beta-mannosidase activity"/>
    <property type="evidence" value="ECO:0007669"/>
    <property type="project" value="UniProtKB-EC"/>
</dbReference>